<evidence type="ECO:0000313" key="1">
    <source>
        <dbReference type="EMBL" id="KFB67171.1"/>
    </source>
</evidence>
<sequence>MRAAGACLAEVALLPEGGGGRRGHCKEGGGGDAGQGGGMAFLGHSDLSLPVRWGSAALMGRRHGWLDDGGTKPKTGLATVREILAVDR</sequence>
<reference evidence="1 2" key="1">
    <citation type="submission" date="2014-07" db="EMBL/GenBank/DDBJ databases">
        <title>Expanding our view of genomic diversity in Candidatus Accumulibacter clades.</title>
        <authorList>
            <person name="Skennerton C.T."/>
            <person name="Barr J.J."/>
            <person name="Slater F.R."/>
            <person name="Bond P.L."/>
            <person name="Tyson G.W."/>
        </authorList>
    </citation>
    <scope>NUCLEOTIDE SEQUENCE [LARGE SCALE GENOMIC DNA]</scope>
    <source>
        <strain evidence="2">SK-01</strain>
    </source>
</reference>
<accession>A0A084XXH7</accession>
<dbReference type="AlphaFoldDB" id="A0A084XXH7"/>
<proteinExistence type="predicted"/>
<name>A0A084XXH7_9PROT</name>
<protein>
    <submittedName>
        <fullName evidence="1">Uncharacterized protein</fullName>
    </submittedName>
</protein>
<evidence type="ECO:0000313" key="2">
    <source>
        <dbReference type="Proteomes" id="UP000019812"/>
    </source>
</evidence>
<dbReference type="Proteomes" id="UP000019812">
    <property type="component" value="Unassembled WGS sequence"/>
</dbReference>
<comment type="caution">
    <text evidence="1">The sequence shown here is derived from an EMBL/GenBank/DDBJ whole genome shotgun (WGS) entry which is preliminary data.</text>
</comment>
<organism evidence="1 2">
    <name type="scientific">Candidatus Accumulibacter vicinus</name>
    <dbReference type="NCBI Taxonomy" id="2954382"/>
    <lineage>
        <taxon>Bacteria</taxon>
        <taxon>Pseudomonadati</taxon>
        <taxon>Pseudomonadota</taxon>
        <taxon>Betaproteobacteria</taxon>
        <taxon>Candidatus Accumulibacter</taxon>
    </lineage>
</organism>
<gene>
    <name evidence="1" type="ORF">CAPSK01_003287</name>
</gene>
<dbReference type="EMBL" id="JDSS02000031">
    <property type="protein sequence ID" value="KFB67171.1"/>
    <property type="molecule type" value="Genomic_DNA"/>
</dbReference>